<accession>A0AAQ4EBD2</accession>
<reference evidence="2 3" key="1">
    <citation type="journal article" date="2023" name="Arcadia Sci">
        <title>De novo assembly of a long-read Amblyomma americanum tick genome.</title>
        <authorList>
            <person name="Chou S."/>
            <person name="Poskanzer K.E."/>
            <person name="Rollins M."/>
            <person name="Thuy-Boun P.S."/>
        </authorList>
    </citation>
    <scope>NUCLEOTIDE SEQUENCE [LARGE SCALE GENOMIC DNA]</scope>
    <source>
        <strain evidence="2">F_SG_1</strain>
        <tissue evidence="2">Salivary glands</tissue>
    </source>
</reference>
<dbReference type="EMBL" id="JARKHS020018855">
    <property type="protein sequence ID" value="KAK8772079.1"/>
    <property type="molecule type" value="Genomic_DNA"/>
</dbReference>
<comment type="caution">
    <text evidence="2">The sequence shown here is derived from an EMBL/GenBank/DDBJ whole genome shotgun (WGS) entry which is preliminary data.</text>
</comment>
<feature type="region of interest" description="Disordered" evidence="1">
    <location>
        <begin position="1"/>
        <end position="22"/>
    </location>
</feature>
<protein>
    <submittedName>
        <fullName evidence="2">Uncharacterized protein</fullName>
    </submittedName>
</protein>
<dbReference type="Proteomes" id="UP001321473">
    <property type="component" value="Unassembled WGS sequence"/>
</dbReference>
<sequence length="70" mass="7354">MAATSVADKRRPGRISRKSQLIDHLSDVTGTSPAAASGLWKQASKMAASMGRTRTLRFCFLPGPPGGKPA</sequence>
<proteinExistence type="predicted"/>
<organism evidence="2 3">
    <name type="scientific">Amblyomma americanum</name>
    <name type="common">Lone star tick</name>
    <dbReference type="NCBI Taxonomy" id="6943"/>
    <lineage>
        <taxon>Eukaryota</taxon>
        <taxon>Metazoa</taxon>
        <taxon>Ecdysozoa</taxon>
        <taxon>Arthropoda</taxon>
        <taxon>Chelicerata</taxon>
        <taxon>Arachnida</taxon>
        <taxon>Acari</taxon>
        <taxon>Parasitiformes</taxon>
        <taxon>Ixodida</taxon>
        <taxon>Ixodoidea</taxon>
        <taxon>Ixodidae</taxon>
        <taxon>Amblyomminae</taxon>
        <taxon>Amblyomma</taxon>
    </lineage>
</organism>
<name>A0AAQ4EBD2_AMBAM</name>
<dbReference type="AlphaFoldDB" id="A0AAQ4EBD2"/>
<evidence type="ECO:0000313" key="3">
    <source>
        <dbReference type="Proteomes" id="UP001321473"/>
    </source>
</evidence>
<evidence type="ECO:0000313" key="2">
    <source>
        <dbReference type="EMBL" id="KAK8772079.1"/>
    </source>
</evidence>
<evidence type="ECO:0000256" key="1">
    <source>
        <dbReference type="SAM" id="MobiDB-lite"/>
    </source>
</evidence>
<gene>
    <name evidence="2" type="ORF">V5799_024676</name>
</gene>
<keyword evidence="3" id="KW-1185">Reference proteome</keyword>